<evidence type="ECO:0000313" key="3">
    <source>
        <dbReference type="EMBL" id="TWT82206.1"/>
    </source>
</evidence>
<gene>
    <name evidence="3" type="ORF">CA13_36670</name>
</gene>
<dbReference type="Gene3D" id="2.30.42.10">
    <property type="match status" value="1"/>
</dbReference>
<dbReference type="InterPro" id="IPR001478">
    <property type="entry name" value="PDZ"/>
</dbReference>
<dbReference type="SMART" id="SM00228">
    <property type="entry name" value="PDZ"/>
    <property type="match status" value="1"/>
</dbReference>
<dbReference type="InterPro" id="IPR036034">
    <property type="entry name" value="PDZ_sf"/>
</dbReference>
<evidence type="ECO:0000259" key="2">
    <source>
        <dbReference type="SMART" id="SM00228"/>
    </source>
</evidence>
<dbReference type="OrthoDB" id="278917at2"/>
<sequence precursor="true">MFRLATFAFVAITTLSTCSAQQSLFDSHGRVDVDAIRRHTMATMPIPSGIDDAAGLMHTFDHLALNPVQKWGLRLMPVPNLLANCHKLLADGAGLLVVDVADRSPAHQAGIRSGMVLLSIDDQDLRRLDDVPPLSDGCQIRLLTEKGLQSANINLSTNASPINFDSVSVSNINGQIRIRATLETQSGSQQIDMQGNRDEIDRQIDELPTKIGEQLRRQVGY</sequence>
<proteinExistence type="predicted"/>
<feature type="signal peptide" evidence="1">
    <location>
        <begin position="1"/>
        <end position="20"/>
    </location>
</feature>
<dbReference type="Proteomes" id="UP000315010">
    <property type="component" value="Unassembled WGS sequence"/>
</dbReference>
<dbReference type="AlphaFoldDB" id="A0A5C5Z570"/>
<keyword evidence="1" id="KW-0732">Signal</keyword>
<feature type="domain" description="PDZ" evidence="2">
    <location>
        <begin position="69"/>
        <end position="148"/>
    </location>
</feature>
<name>A0A5C5Z570_9BACT</name>
<protein>
    <recommendedName>
        <fullName evidence="2">PDZ domain-containing protein</fullName>
    </recommendedName>
</protein>
<dbReference type="RefSeq" id="WP_146398566.1">
    <property type="nucleotide sequence ID" value="NZ_SJPJ01000001.1"/>
</dbReference>
<feature type="chain" id="PRO_5022957472" description="PDZ domain-containing protein" evidence="1">
    <location>
        <begin position="21"/>
        <end position="221"/>
    </location>
</feature>
<organism evidence="3 4">
    <name type="scientific">Novipirellula herctigrandis</name>
    <dbReference type="NCBI Taxonomy" id="2527986"/>
    <lineage>
        <taxon>Bacteria</taxon>
        <taxon>Pseudomonadati</taxon>
        <taxon>Planctomycetota</taxon>
        <taxon>Planctomycetia</taxon>
        <taxon>Pirellulales</taxon>
        <taxon>Pirellulaceae</taxon>
        <taxon>Novipirellula</taxon>
    </lineage>
</organism>
<accession>A0A5C5Z570</accession>
<keyword evidence="4" id="KW-1185">Reference proteome</keyword>
<evidence type="ECO:0000256" key="1">
    <source>
        <dbReference type="SAM" id="SignalP"/>
    </source>
</evidence>
<reference evidence="3 4" key="1">
    <citation type="submission" date="2019-02" db="EMBL/GenBank/DDBJ databases">
        <title>Deep-cultivation of Planctomycetes and their phenomic and genomic characterization uncovers novel biology.</title>
        <authorList>
            <person name="Wiegand S."/>
            <person name="Jogler M."/>
            <person name="Boedeker C."/>
            <person name="Pinto D."/>
            <person name="Vollmers J."/>
            <person name="Rivas-Marin E."/>
            <person name="Kohn T."/>
            <person name="Peeters S.H."/>
            <person name="Heuer A."/>
            <person name="Rast P."/>
            <person name="Oberbeckmann S."/>
            <person name="Bunk B."/>
            <person name="Jeske O."/>
            <person name="Meyerdierks A."/>
            <person name="Storesund J.E."/>
            <person name="Kallscheuer N."/>
            <person name="Luecker S."/>
            <person name="Lage O.M."/>
            <person name="Pohl T."/>
            <person name="Merkel B.J."/>
            <person name="Hornburger P."/>
            <person name="Mueller R.-W."/>
            <person name="Bruemmer F."/>
            <person name="Labrenz M."/>
            <person name="Spormann A.M."/>
            <person name="Op Den Camp H."/>
            <person name="Overmann J."/>
            <person name="Amann R."/>
            <person name="Jetten M.S.M."/>
            <person name="Mascher T."/>
            <person name="Medema M.H."/>
            <person name="Devos D.P."/>
            <person name="Kaster A.-K."/>
            <person name="Ovreas L."/>
            <person name="Rohde M."/>
            <person name="Galperin M.Y."/>
            <person name="Jogler C."/>
        </authorList>
    </citation>
    <scope>NUCLEOTIDE SEQUENCE [LARGE SCALE GENOMIC DNA]</scope>
    <source>
        <strain evidence="3 4">CA13</strain>
    </source>
</reference>
<comment type="caution">
    <text evidence="3">The sequence shown here is derived from an EMBL/GenBank/DDBJ whole genome shotgun (WGS) entry which is preliminary data.</text>
</comment>
<dbReference type="SUPFAM" id="SSF50156">
    <property type="entry name" value="PDZ domain-like"/>
    <property type="match status" value="1"/>
</dbReference>
<evidence type="ECO:0000313" key="4">
    <source>
        <dbReference type="Proteomes" id="UP000315010"/>
    </source>
</evidence>
<dbReference type="EMBL" id="SJPJ01000001">
    <property type="protein sequence ID" value="TWT82206.1"/>
    <property type="molecule type" value="Genomic_DNA"/>
</dbReference>